<dbReference type="Proteomes" id="UP000250790">
    <property type="component" value="Unassembled WGS sequence"/>
</dbReference>
<dbReference type="InterPro" id="IPR013467">
    <property type="entry name" value="HNH78-like"/>
</dbReference>
<evidence type="ECO:0000313" key="1">
    <source>
        <dbReference type="EMBL" id="PUE55686.1"/>
    </source>
</evidence>
<accession>A0A315ECI4</accession>
<dbReference type="AlphaFoldDB" id="A0A315ECI4"/>
<comment type="caution">
    <text evidence="1">The sequence shown here is derived from an EMBL/GenBank/DDBJ whole genome shotgun (WGS) entry which is preliminary data.</text>
</comment>
<protein>
    <submittedName>
        <fullName evidence="1">TIGR02646 family protein</fullName>
    </submittedName>
</protein>
<name>A0A315ECI4_9BURK</name>
<reference evidence="1 2" key="1">
    <citation type="submission" date="2017-04" db="EMBL/GenBank/DDBJ databases">
        <title>Unexpected and diverse lifestyles within the genus Limnohabitans.</title>
        <authorList>
            <person name="Kasalicky V."/>
            <person name="Mehrshad M."/>
            <person name="Andrei S.-A."/>
            <person name="Salcher M."/>
            <person name="Kratochvilova H."/>
            <person name="Simek K."/>
            <person name="Ghai R."/>
        </authorList>
    </citation>
    <scope>NUCLEOTIDE SEQUENCE [LARGE SCALE GENOMIC DNA]</scope>
    <source>
        <strain evidence="1 2">II-B4</strain>
    </source>
</reference>
<keyword evidence="2" id="KW-1185">Reference proteome</keyword>
<organism evidence="1 2">
    <name type="scientific">Limnohabitans parvus II-B4</name>
    <dbReference type="NCBI Taxonomy" id="1293052"/>
    <lineage>
        <taxon>Bacteria</taxon>
        <taxon>Pseudomonadati</taxon>
        <taxon>Pseudomonadota</taxon>
        <taxon>Betaproteobacteria</taxon>
        <taxon>Burkholderiales</taxon>
        <taxon>Comamonadaceae</taxon>
        <taxon>Limnohabitans</taxon>
    </lineage>
</organism>
<sequence>MKHTVKGGAPNEFEVWKQGGWTPGYTDLQNPEKAQVHAALIKEQGGVCCYCGRSVSQADSHIEHFRPQESRPDLALDYANLHASCIRETKPGNPLHCGHFKGNHFDENSHISPLDSGCEERFRFTLMGNVLPAKLDDAAAKYMIDLLSLDCHFLSNRRQEALEDVFDPQFIESATPDELEKLAEAFRQRDDYGHLSNFGHVVARYADQLRFP</sequence>
<dbReference type="Gene3D" id="1.10.30.50">
    <property type="match status" value="1"/>
</dbReference>
<gene>
    <name evidence="1" type="ORF">B9Z37_03860</name>
</gene>
<dbReference type="OrthoDB" id="8617719at2"/>
<dbReference type="EMBL" id="NESN01000001">
    <property type="protein sequence ID" value="PUE55686.1"/>
    <property type="molecule type" value="Genomic_DNA"/>
</dbReference>
<evidence type="ECO:0000313" key="2">
    <source>
        <dbReference type="Proteomes" id="UP000250790"/>
    </source>
</evidence>
<dbReference type="NCBIfam" id="TIGR02646">
    <property type="entry name" value="retron system putative HNH endonuclease"/>
    <property type="match status" value="1"/>
</dbReference>
<proteinExistence type="predicted"/>
<dbReference type="RefSeq" id="WP_108311677.1">
    <property type="nucleotide sequence ID" value="NZ_NESN01000001.1"/>
</dbReference>